<organism evidence="1 2">
    <name type="scientific">Gimesia panareensis</name>
    <dbReference type="NCBI Taxonomy" id="2527978"/>
    <lineage>
        <taxon>Bacteria</taxon>
        <taxon>Pseudomonadati</taxon>
        <taxon>Planctomycetota</taxon>
        <taxon>Planctomycetia</taxon>
        <taxon>Planctomycetales</taxon>
        <taxon>Planctomycetaceae</taxon>
        <taxon>Gimesia</taxon>
    </lineage>
</organism>
<sequence length="146" mass="16967">MGVDRVILGMSPPQARRAFPEKQVYEDWMGGNLNHCYLYHGLIFCFTKCDSIRPLPDSILDLIVIQQRADAILCEEPMLSWTRSTILKALAWRGYPTQRLQHGHILIAGESVYNQTRLCFDKADRLFRIEMDLNFSELPFCPPYEE</sequence>
<dbReference type="Proteomes" id="UP000315647">
    <property type="component" value="Chromosome"/>
</dbReference>
<evidence type="ECO:0000313" key="1">
    <source>
        <dbReference type="EMBL" id="QDT26770.1"/>
    </source>
</evidence>
<gene>
    <name evidence="1" type="ORF">Enr10x_20800</name>
</gene>
<keyword evidence="2" id="KW-1185">Reference proteome</keyword>
<reference evidence="1 2" key="1">
    <citation type="submission" date="2019-03" db="EMBL/GenBank/DDBJ databases">
        <title>Deep-cultivation of Planctomycetes and their phenomic and genomic characterization uncovers novel biology.</title>
        <authorList>
            <person name="Wiegand S."/>
            <person name="Jogler M."/>
            <person name="Boedeker C."/>
            <person name="Pinto D."/>
            <person name="Vollmers J."/>
            <person name="Rivas-Marin E."/>
            <person name="Kohn T."/>
            <person name="Peeters S.H."/>
            <person name="Heuer A."/>
            <person name="Rast P."/>
            <person name="Oberbeckmann S."/>
            <person name="Bunk B."/>
            <person name="Jeske O."/>
            <person name="Meyerdierks A."/>
            <person name="Storesund J.E."/>
            <person name="Kallscheuer N."/>
            <person name="Luecker S."/>
            <person name="Lage O.M."/>
            <person name="Pohl T."/>
            <person name="Merkel B.J."/>
            <person name="Hornburger P."/>
            <person name="Mueller R.-W."/>
            <person name="Bruemmer F."/>
            <person name="Labrenz M."/>
            <person name="Spormann A.M."/>
            <person name="Op den Camp H."/>
            <person name="Overmann J."/>
            <person name="Amann R."/>
            <person name="Jetten M.S.M."/>
            <person name="Mascher T."/>
            <person name="Medema M.H."/>
            <person name="Devos D.P."/>
            <person name="Kaster A.-K."/>
            <person name="Ovreas L."/>
            <person name="Rohde M."/>
            <person name="Galperin M.Y."/>
            <person name="Jogler C."/>
        </authorList>
    </citation>
    <scope>NUCLEOTIDE SEQUENCE [LARGE SCALE GENOMIC DNA]</scope>
    <source>
        <strain evidence="1 2">Enr10</strain>
    </source>
</reference>
<dbReference type="EMBL" id="CP037421">
    <property type="protein sequence ID" value="QDT26770.1"/>
    <property type="molecule type" value="Genomic_DNA"/>
</dbReference>
<evidence type="ECO:0000313" key="2">
    <source>
        <dbReference type="Proteomes" id="UP000315647"/>
    </source>
</evidence>
<protein>
    <submittedName>
        <fullName evidence="1">Uncharacterized protein</fullName>
    </submittedName>
</protein>
<proteinExistence type="predicted"/>
<name>A0A517Q557_9PLAN</name>
<dbReference type="RefSeq" id="WP_145448946.1">
    <property type="nucleotide sequence ID" value="NZ_CP037421.1"/>
</dbReference>
<accession>A0A517Q557</accession>
<dbReference type="AlphaFoldDB" id="A0A517Q557"/>